<dbReference type="RefSeq" id="WP_338780237.1">
    <property type="nucleotide sequence ID" value="NZ_CP147407.1"/>
</dbReference>
<evidence type="ECO:0000313" key="2">
    <source>
        <dbReference type="Proteomes" id="UP001377337"/>
    </source>
</evidence>
<protein>
    <submittedName>
        <fullName evidence="1">Uncharacterized protein</fullName>
    </submittedName>
</protein>
<reference evidence="1 2" key="1">
    <citation type="submission" date="2024-02" db="EMBL/GenBank/DDBJ databases">
        <title>Seven novel Bacillus-like species.</title>
        <authorList>
            <person name="Liu G."/>
        </authorList>
    </citation>
    <scope>NUCLEOTIDE SEQUENCE [LARGE SCALE GENOMIC DNA]</scope>
    <source>
        <strain evidence="1 2">FJAT-52054</strain>
    </source>
</reference>
<accession>A0ABZ2NJH0</accession>
<dbReference type="EMBL" id="CP147407">
    <property type="protein sequence ID" value="WXB97654.1"/>
    <property type="molecule type" value="Genomic_DNA"/>
</dbReference>
<name>A0ABZ2NJH0_9BACI</name>
<keyword evidence="2" id="KW-1185">Reference proteome</keyword>
<dbReference type="Proteomes" id="UP001377337">
    <property type="component" value="Chromosome"/>
</dbReference>
<gene>
    <name evidence="1" type="ORF">WCV65_03880</name>
</gene>
<proteinExistence type="predicted"/>
<evidence type="ECO:0000313" key="1">
    <source>
        <dbReference type="EMBL" id="WXB97654.1"/>
    </source>
</evidence>
<organism evidence="1 2">
    <name type="scientific">Metabacillus sediminis</name>
    <dbReference type="NCBI Taxonomy" id="3117746"/>
    <lineage>
        <taxon>Bacteria</taxon>
        <taxon>Bacillati</taxon>
        <taxon>Bacillota</taxon>
        <taxon>Bacilli</taxon>
        <taxon>Bacillales</taxon>
        <taxon>Bacillaceae</taxon>
        <taxon>Metabacillus</taxon>
    </lineage>
</organism>
<sequence length="482" mass="53232">MHLFTGGFRKITPINGFSPEVSDARQNDYAWAVDELGEYLYVGTGRNIPNLAFEGLGLPIPKAFLPNDDYRAKIWRIRKDGTSDWEFDFKTAETSFGFRFMIQYPRGAADAKLYTAATSPDGSLAVIYKRTEETSWVAFAGLEGGTSRSMEEHLGRLYVATVPLTSTDEIPRLFLLNESESGFERISLPPEITGEITSMISFNGRLYLGLSKQGGFDVWRTVGSNPSSGWQLVVDQGAGDAINVVAFDMTLYDGAIYLGTGMIPFLPLLNGSTVITKGFDIIRIEADDSWRVIVGGIAKEPTDPVTGNRNLALYPSGFGNPFNAYCWQIQSYEGMIYAGSFDWTVVIPPAIQSLLEALFGGQETPLLLEPGMMEDMVLSFLKAKELIPNPFFGFDLWKSNNAKVWTPITFNGLGNPKNYGVRNLFPSVDGSLYLGTANPFQGCEVWVKEGEAETEPGLRDVMSGFAESLSNLENYFKGKTKR</sequence>